<evidence type="ECO:0000313" key="2">
    <source>
        <dbReference type="EMBL" id="MBX7483793.1"/>
    </source>
</evidence>
<evidence type="ECO:0000256" key="1">
    <source>
        <dbReference type="SAM" id="MobiDB-lite"/>
    </source>
</evidence>
<accession>A0ABS7JDM4</accession>
<sequence>MPRKPRHHEPTASEQLEQLLGEPWPFRGRPPKHDVERWRVKDDWPAKIPVTDAEVAVFEAWFGDVFHELFGRA</sequence>
<proteinExistence type="predicted"/>
<dbReference type="Proteomes" id="UP000755104">
    <property type="component" value="Unassembled WGS sequence"/>
</dbReference>
<gene>
    <name evidence="2" type="ORF">K3174_14765</name>
</gene>
<keyword evidence="3" id="KW-1185">Reference proteome</keyword>
<reference evidence="2 3" key="1">
    <citation type="submission" date="2021-08" db="EMBL/GenBank/DDBJ databases">
        <title>Comparative Genomics Analysis of the Genus Qipengyuania Reveals Extensive Genetic Diversity and Metabolic Versatility, Including the Description of Fifteen Novel Species.</title>
        <authorList>
            <person name="Liu Y."/>
        </authorList>
    </citation>
    <scope>NUCLEOTIDE SEQUENCE [LARGE SCALE GENOMIC DNA]</scope>
    <source>
        <strain evidence="2 3">6D47A</strain>
    </source>
</reference>
<name>A0ABS7JDM4_9SPHN</name>
<feature type="region of interest" description="Disordered" evidence="1">
    <location>
        <begin position="1"/>
        <end position="27"/>
    </location>
</feature>
<dbReference type="EMBL" id="JAIGNO010000013">
    <property type="protein sequence ID" value="MBX7483793.1"/>
    <property type="molecule type" value="Genomic_DNA"/>
</dbReference>
<protein>
    <submittedName>
        <fullName evidence="2">Uncharacterized protein</fullName>
    </submittedName>
</protein>
<comment type="caution">
    <text evidence="2">The sequence shown here is derived from an EMBL/GenBank/DDBJ whole genome shotgun (WGS) entry which is preliminary data.</text>
</comment>
<evidence type="ECO:0000313" key="3">
    <source>
        <dbReference type="Proteomes" id="UP000755104"/>
    </source>
</evidence>
<organism evidence="2 3">
    <name type="scientific">Qipengyuania qiaonensis</name>
    <dbReference type="NCBI Taxonomy" id="2867240"/>
    <lineage>
        <taxon>Bacteria</taxon>
        <taxon>Pseudomonadati</taxon>
        <taxon>Pseudomonadota</taxon>
        <taxon>Alphaproteobacteria</taxon>
        <taxon>Sphingomonadales</taxon>
        <taxon>Erythrobacteraceae</taxon>
        <taxon>Qipengyuania</taxon>
    </lineage>
</organism>
<dbReference type="RefSeq" id="WP_221560074.1">
    <property type="nucleotide sequence ID" value="NZ_JAIGNO010000013.1"/>
</dbReference>